<organism evidence="1 2">
    <name type="scientific">Dentiscutata heterogama</name>
    <dbReference type="NCBI Taxonomy" id="1316150"/>
    <lineage>
        <taxon>Eukaryota</taxon>
        <taxon>Fungi</taxon>
        <taxon>Fungi incertae sedis</taxon>
        <taxon>Mucoromycota</taxon>
        <taxon>Glomeromycotina</taxon>
        <taxon>Glomeromycetes</taxon>
        <taxon>Diversisporales</taxon>
        <taxon>Gigasporaceae</taxon>
        <taxon>Dentiscutata</taxon>
    </lineage>
</organism>
<proteinExistence type="predicted"/>
<accession>A0ACA9QP04</accession>
<sequence length="40" mass="4818">NTISGKYEIVSYENEIEVYEWIDSVCKELIRKCDFMLEKV</sequence>
<protein>
    <submittedName>
        <fullName evidence="1">1627_t:CDS:1</fullName>
    </submittedName>
</protein>
<feature type="non-terminal residue" evidence="1">
    <location>
        <position position="1"/>
    </location>
</feature>
<keyword evidence="2" id="KW-1185">Reference proteome</keyword>
<gene>
    <name evidence="1" type="ORF">DHETER_LOCUS15160</name>
</gene>
<dbReference type="EMBL" id="CAJVPU010050507">
    <property type="protein sequence ID" value="CAG8759528.1"/>
    <property type="molecule type" value="Genomic_DNA"/>
</dbReference>
<comment type="caution">
    <text evidence="1">The sequence shown here is derived from an EMBL/GenBank/DDBJ whole genome shotgun (WGS) entry which is preliminary data.</text>
</comment>
<feature type="non-terminal residue" evidence="1">
    <location>
        <position position="40"/>
    </location>
</feature>
<evidence type="ECO:0000313" key="1">
    <source>
        <dbReference type="EMBL" id="CAG8759528.1"/>
    </source>
</evidence>
<evidence type="ECO:0000313" key="2">
    <source>
        <dbReference type="Proteomes" id="UP000789702"/>
    </source>
</evidence>
<dbReference type="Proteomes" id="UP000789702">
    <property type="component" value="Unassembled WGS sequence"/>
</dbReference>
<name>A0ACA9QP04_9GLOM</name>
<reference evidence="1" key="1">
    <citation type="submission" date="2021-06" db="EMBL/GenBank/DDBJ databases">
        <authorList>
            <person name="Kallberg Y."/>
            <person name="Tangrot J."/>
            <person name="Rosling A."/>
        </authorList>
    </citation>
    <scope>NUCLEOTIDE SEQUENCE</scope>
    <source>
        <strain evidence="1">IL203A</strain>
    </source>
</reference>